<protein>
    <submittedName>
        <fullName evidence="1">Uncharacterized protein</fullName>
    </submittedName>
</protein>
<dbReference type="Pfam" id="PF13181">
    <property type="entry name" value="TPR_8"/>
    <property type="match status" value="1"/>
</dbReference>
<dbReference type="Proteomes" id="UP000198736">
    <property type="component" value="Unassembled WGS sequence"/>
</dbReference>
<dbReference type="RefSeq" id="WP_090894320.1">
    <property type="nucleotide sequence ID" value="NZ_CZPZ01000002.1"/>
</dbReference>
<evidence type="ECO:0000313" key="1">
    <source>
        <dbReference type="EMBL" id="CUS32339.1"/>
    </source>
</evidence>
<gene>
    <name evidence="1" type="ORF">COMA2_100065</name>
</gene>
<dbReference type="STRING" id="1742973.COMA2_100065"/>
<dbReference type="InterPro" id="IPR019734">
    <property type="entry name" value="TPR_rpt"/>
</dbReference>
<dbReference type="SUPFAM" id="SSF48452">
    <property type="entry name" value="TPR-like"/>
    <property type="match status" value="1"/>
</dbReference>
<proteinExistence type="predicted"/>
<dbReference type="EMBL" id="CZPZ01000002">
    <property type="protein sequence ID" value="CUS32339.1"/>
    <property type="molecule type" value="Genomic_DNA"/>
</dbReference>
<reference evidence="2" key="1">
    <citation type="submission" date="2015-10" db="EMBL/GenBank/DDBJ databases">
        <authorList>
            <person name="Luecker S."/>
            <person name="Luecker S."/>
        </authorList>
    </citation>
    <scope>NUCLEOTIDE SEQUENCE [LARGE SCALE GENOMIC DNA]</scope>
</reference>
<dbReference type="OrthoDB" id="193829at2"/>
<dbReference type="Gene3D" id="1.25.40.10">
    <property type="entry name" value="Tetratricopeptide repeat domain"/>
    <property type="match status" value="1"/>
</dbReference>
<sequence>MPQQMSSSELYERGFMLMELRMFHPAIDDFQTAARDARYARKAYVPIALCLRALGRHEEAVAAFRRAITSSMVLPVEQRHILYQLGRTLEFLGRWAESLEVYGWISNGDPEFRDVAQRIKYVSSGQGRLYLRIRDWWGALMKRVRIRPQVPSLHIQTVLEQTGQWSGEPVEMGAHPDRSGMGSLLSSDETVELYTQSGRSSGRASLLG</sequence>
<accession>A0A0S4L3S2</accession>
<dbReference type="AlphaFoldDB" id="A0A0S4L3S2"/>
<name>A0A0S4L3S2_9BACT</name>
<organism evidence="1 2">
    <name type="scientific">Candidatus Nitrospira nitrificans</name>
    <dbReference type="NCBI Taxonomy" id="1742973"/>
    <lineage>
        <taxon>Bacteria</taxon>
        <taxon>Pseudomonadati</taxon>
        <taxon>Nitrospirota</taxon>
        <taxon>Nitrospiria</taxon>
        <taxon>Nitrospirales</taxon>
        <taxon>Nitrospiraceae</taxon>
        <taxon>Nitrospira</taxon>
    </lineage>
</organism>
<evidence type="ECO:0000313" key="2">
    <source>
        <dbReference type="Proteomes" id="UP000198736"/>
    </source>
</evidence>
<dbReference type="InterPro" id="IPR011990">
    <property type="entry name" value="TPR-like_helical_dom_sf"/>
</dbReference>
<keyword evidence="2" id="KW-1185">Reference proteome</keyword>